<keyword evidence="2" id="KW-1185">Reference proteome</keyword>
<accession>A0ACB0Y5K5</accession>
<gene>
    <name evidence="1" type="ORF">MENTE1834_LOCUS8009</name>
</gene>
<dbReference type="Proteomes" id="UP001497535">
    <property type="component" value="Unassembled WGS sequence"/>
</dbReference>
<name>A0ACB0Y5K5_MELEN</name>
<comment type="caution">
    <text evidence="1">The sequence shown here is derived from an EMBL/GenBank/DDBJ whole genome shotgun (WGS) entry which is preliminary data.</text>
</comment>
<sequence length="64" mass="7286">MFIFSCFCFLRNRCISRSVSFAVAILPVIFSAVQNRNSLNSNFCRQFLRSPSFNCTLLLANEVA</sequence>
<proteinExistence type="predicted"/>
<dbReference type="EMBL" id="CAVMJV010000006">
    <property type="protein sequence ID" value="CAK5032943.1"/>
    <property type="molecule type" value="Genomic_DNA"/>
</dbReference>
<evidence type="ECO:0000313" key="1">
    <source>
        <dbReference type="EMBL" id="CAK5032943.1"/>
    </source>
</evidence>
<protein>
    <submittedName>
        <fullName evidence="1">Uncharacterized protein</fullName>
    </submittedName>
</protein>
<organism evidence="1 2">
    <name type="scientific">Meloidogyne enterolobii</name>
    <name type="common">Root-knot nematode worm</name>
    <name type="synonym">Meloidogyne mayaguensis</name>
    <dbReference type="NCBI Taxonomy" id="390850"/>
    <lineage>
        <taxon>Eukaryota</taxon>
        <taxon>Metazoa</taxon>
        <taxon>Ecdysozoa</taxon>
        <taxon>Nematoda</taxon>
        <taxon>Chromadorea</taxon>
        <taxon>Rhabditida</taxon>
        <taxon>Tylenchina</taxon>
        <taxon>Tylenchomorpha</taxon>
        <taxon>Tylenchoidea</taxon>
        <taxon>Meloidogynidae</taxon>
        <taxon>Meloidogyninae</taxon>
        <taxon>Meloidogyne</taxon>
    </lineage>
</organism>
<evidence type="ECO:0000313" key="2">
    <source>
        <dbReference type="Proteomes" id="UP001497535"/>
    </source>
</evidence>
<reference evidence="1" key="1">
    <citation type="submission" date="2023-11" db="EMBL/GenBank/DDBJ databases">
        <authorList>
            <person name="Poullet M."/>
        </authorList>
    </citation>
    <scope>NUCLEOTIDE SEQUENCE</scope>
    <source>
        <strain evidence="1">E1834</strain>
    </source>
</reference>